<feature type="transmembrane region" description="Helical" evidence="2">
    <location>
        <begin position="447"/>
        <end position="466"/>
    </location>
</feature>
<dbReference type="InterPro" id="IPR011701">
    <property type="entry name" value="MFS"/>
</dbReference>
<keyword evidence="2" id="KW-0812">Transmembrane</keyword>
<keyword evidence="2" id="KW-0472">Membrane</keyword>
<feature type="transmembrane region" description="Helical" evidence="2">
    <location>
        <begin position="541"/>
        <end position="567"/>
    </location>
</feature>
<evidence type="ECO:0000256" key="2">
    <source>
        <dbReference type="SAM" id="Phobius"/>
    </source>
</evidence>
<feature type="transmembrane region" description="Helical" evidence="2">
    <location>
        <begin position="385"/>
        <end position="405"/>
    </location>
</feature>
<reference evidence="4" key="1">
    <citation type="submission" date="2021-01" db="EMBL/GenBank/DDBJ databases">
        <authorList>
            <person name="Corre E."/>
            <person name="Pelletier E."/>
            <person name="Niang G."/>
            <person name="Scheremetjew M."/>
            <person name="Finn R."/>
            <person name="Kale V."/>
            <person name="Holt S."/>
            <person name="Cochrane G."/>
            <person name="Meng A."/>
            <person name="Brown T."/>
            <person name="Cohen L."/>
        </authorList>
    </citation>
    <scope>NUCLEOTIDE SEQUENCE</scope>
    <source>
        <strain evidence="4">MM31A-1</strain>
    </source>
</reference>
<proteinExistence type="predicted"/>
<keyword evidence="2" id="KW-1133">Transmembrane helix</keyword>
<dbReference type="SUPFAM" id="SSF103473">
    <property type="entry name" value="MFS general substrate transporter"/>
    <property type="match status" value="1"/>
</dbReference>
<feature type="transmembrane region" description="Helical" evidence="2">
    <location>
        <begin position="417"/>
        <end position="435"/>
    </location>
</feature>
<feature type="signal peptide" evidence="3">
    <location>
        <begin position="1"/>
        <end position="23"/>
    </location>
</feature>
<accession>A0A7S3PV17</accession>
<feature type="compositionally biased region" description="Low complexity" evidence="1">
    <location>
        <begin position="53"/>
        <end position="74"/>
    </location>
</feature>
<keyword evidence="3" id="KW-0732">Signal</keyword>
<sequence length="570" mass="61622">MVMFNRRSITLLFSLVAMTSLEATSSLISPTVTSGVTRTFRQNQTLRSPEIGSSSSNSNSNSNNNSSINLHSNSFKSDEETPLSNSALGASRYSGGGGKRLYNTLRARGGDMNLGFFSAIANMDREKLVMAVALFATYFSVMGAKCALPSTFNLIMSAQSGLNFYGQEPQQLIAKVLVISTGAISLGKFLLGPVIDKYGGVFCLKVALSLLMGCLAMIASTSSFGVFAVSWIMVDFIFSSCWAACLNAIHQTYQEEEWASRIGLLAVAGRVGNALSFFAFASVLQIVQAQRQSSSIVAAATDGSWRVVFWVSSLLQLFPLFTFGIYQRIKDAKVVCSINNNNHQHAVGSKEEKIAAIPSQQRRTMKDSLKILGGEAKYLSFWMHLISRSCLMIVASFLLFVPSYMANAFGMSSSESARVGSLYALGSLLVVTFFAKPYSMMNVNKKIISTVVLLGSLLGCSLLHMAHIAGVYTISSLGATVSMFLWGVSFSIPFYIPPSMYALKRGGSESSATIADAFDFGGFMMLAWFNGFVAGRQQEVLMSWFAPFCALTIFSAVSLVTLIIATLTES</sequence>
<evidence type="ECO:0000256" key="3">
    <source>
        <dbReference type="SAM" id="SignalP"/>
    </source>
</evidence>
<dbReference type="EMBL" id="HBIO01002005">
    <property type="protein sequence ID" value="CAE0456606.1"/>
    <property type="molecule type" value="Transcribed_RNA"/>
</dbReference>
<feature type="transmembrane region" description="Helical" evidence="2">
    <location>
        <begin position="262"/>
        <end position="287"/>
    </location>
</feature>
<evidence type="ECO:0000313" key="4">
    <source>
        <dbReference type="EMBL" id="CAE0456606.1"/>
    </source>
</evidence>
<evidence type="ECO:0000256" key="1">
    <source>
        <dbReference type="SAM" id="MobiDB-lite"/>
    </source>
</evidence>
<feature type="transmembrane region" description="Helical" evidence="2">
    <location>
        <begin position="307"/>
        <end position="326"/>
    </location>
</feature>
<feature type="transmembrane region" description="Helical" evidence="2">
    <location>
        <begin position="172"/>
        <end position="191"/>
    </location>
</feature>
<protein>
    <recommendedName>
        <fullName evidence="5">Major facilitator superfamily (MFS) profile domain-containing protein</fullName>
    </recommendedName>
</protein>
<name>A0A7S3PV17_9STRA</name>
<feature type="transmembrane region" description="Helical" evidence="2">
    <location>
        <begin position="472"/>
        <end position="496"/>
    </location>
</feature>
<feature type="transmembrane region" description="Helical" evidence="2">
    <location>
        <begin position="517"/>
        <end position="535"/>
    </location>
</feature>
<dbReference type="InterPro" id="IPR036259">
    <property type="entry name" value="MFS_trans_sf"/>
</dbReference>
<gene>
    <name evidence="4" type="ORF">CDEB00056_LOCUS1447</name>
</gene>
<organism evidence="4">
    <name type="scientific">Chaetoceros debilis</name>
    <dbReference type="NCBI Taxonomy" id="122233"/>
    <lineage>
        <taxon>Eukaryota</taxon>
        <taxon>Sar</taxon>
        <taxon>Stramenopiles</taxon>
        <taxon>Ochrophyta</taxon>
        <taxon>Bacillariophyta</taxon>
        <taxon>Coscinodiscophyceae</taxon>
        <taxon>Chaetocerotophycidae</taxon>
        <taxon>Chaetocerotales</taxon>
        <taxon>Chaetocerotaceae</taxon>
        <taxon>Chaetoceros</taxon>
    </lineage>
</organism>
<feature type="chain" id="PRO_5031130991" description="Major facilitator superfamily (MFS) profile domain-containing protein" evidence="3">
    <location>
        <begin position="24"/>
        <end position="570"/>
    </location>
</feature>
<dbReference type="GO" id="GO:0022857">
    <property type="term" value="F:transmembrane transporter activity"/>
    <property type="evidence" value="ECO:0007669"/>
    <property type="project" value="InterPro"/>
</dbReference>
<feature type="transmembrane region" description="Helical" evidence="2">
    <location>
        <begin position="198"/>
        <end position="218"/>
    </location>
</feature>
<evidence type="ECO:0008006" key="5">
    <source>
        <dbReference type="Google" id="ProtNLM"/>
    </source>
</evidence>
<dbReference type="Pfam" id="PF07690">
    <property type="entry name" value="MFS_1"/>
    <property type="match status" value="1"/>
</dbReference>
<dbReference type="AlphaFoldDB" id="A0A7S3PV17"/>
<feature type="transmembrane region" description="Helical" evidence="2">
    <location>
        <begin position="224"/>
        <end position="250"/>
    </location>
</feature>
<feature type="region of interest" description="Disordered" evidence="1">
    <location>
        <begin position="39"/>
        <end position="89"/>
    </location>
</feature>
<dbReference type="Gene3D" id="1.20.1250.20">
    <property type="entry name" value="MFS general substrate transporter like domains"/>
    <property type="match status" value="1"/>
</dbReference>